<feature type="non-terminal residue" evidence="1">
    <location>
        <position position="1"/>
    </location>
</feature>
<proteinExistence type="predicted"/>
<dbReference type="RefSeq" id="XP_056765222.1">
    <property type="nucleotide sequence ID" value="XM_056909518.1"/>
</dbReference>
<gene>
    <name evidence="1" type="ORF">N7458_006136</name>
</gene>
<sequence length="191" mass="21282">IIDETTRGLLAQAIRNTFTSSSIDHNEEYIDSLISKVDNDILQAYLVSQDGNARETPLRTSVSDLRTPLASPPKGHTAFTIKAIALILFEYFVVNSAIVRYGHQTSIALTRTDPDKIRKYINEIAEYNYKQAVSIIQRDNTLVKIILKGTRLINHTKLPSAKGPADGFTVAEKATTRKFIEDARYGLSAQN</sequence>
<evidence type="ECO:0000313" key="2">
    <source>
        <dbReference type="Proteomes" id="UP001213681"/>
    </source>
</evidence>
<name>A0AAD6C3Q3_9EURO</name>
<organism evidence="1 2">
    <name type="scientific">Penicillium daleae</name>
    <dbReference type="NCBI Taxonomy" id="63821"/>
    <lineage>
        <taxon>Eukaryota</taxon>
        <taxon>Fungi</taxon>
        <taxon>Dikarya</taxon>
        <taxon>Ascomycota</taxon>
        <taxon>Pezizomycotina</taxon>
        <taxon>Eurotiomycetes</taxon>
        <taxon>Eurotiomycetidae</taxon>
        <taxon>Eurotiales</taxon>
        <taxon>Aspergillaceae</taxon>
        <taxon>Penicillium</taxon>
    </lineage>
</organism>
<evidence type="ECO:0000313" key="1">
    <source>
        <dbReference type="EMBL" id="KAJ5449687.1"/>
    </source>
</evidence>
<keyword evidence="2" id="KW-1185">Reference proteome</keyword>
<protein>
    <submittedName>
        <fullName evidence="1">Uncharacterized protein</fullName>
    </submittedName>
</protein>
<reference evidence="1" key="2">
    <citation type="journal article" date="2023" name="IMA Fungus">
        <title>Comparative genomic study of the Penicillium genus elucidates a diverse pangenome and 15 lateral gene transfer events.</title>
        <authorList>
            <person name="Petersen C."/>
            <person name="Sorensen T."/>
            <person name="Nielsen M.R."/>
            <person name="Sondergaard T.E."/>
            <person name="Sorensen J.L."/>
            <person name="Fitzpatrick D.A."/>
            <person name="Frisvad J.C."/>
            <person name="Nielsen K.L."/>
        </authorList>
    </citation>
    <scope>NUCLEOTIDE SEQUENCE</scope>
    <source>
        <strain evidence="1">IBT 16125</strain>
    </source>
</reference>
<dbReference type="AlphaFoldDB" id="A0AAD6C3Q3"/>
<dbReference type="Proteomes" id="UP001213681">
    <property type="component" value="Unassembled WGS sequence"/>
</dbReference>
<comment type="caution">
    <text evidence="1">The sequence shown here is derived from an EMBL/GenBank/DDBJ whole genome shotgun (WGS) entry which is preliminary data.</text>
</comment>
<reference evidence="1" key="1">
    <citation type="submission" date="2022-12" db="EMBL/GenBank/DDBJ databases">
        <authorList>
            <person name="Petersen C."/>
        </authorList>
    </citation>
    <scope>NUCLEOTIDE SEQUENCE</scope>
    <source>
        <strain evidence="1">IBT 16125</strain>
    </source>
</reference>
<dbReference type="GeneID" id="81599761"/>
<dbReference type="EMBL" id="JAPVEA010000006">
    <property type="protein sequence ID" value="KAJ5449687.1"/>
    <property type="molecule type" value="Genomic_DNA"/>
</dbReference>
<accession>A0AAD6C3Q3</accession>